<feature type="transmembrane region" description="Helical" evidence="5">
    <location>
        <begin position="91"/>
        <end position="111"/>
    </location>
</feature>
<dbReference type="GO" id="GO:0140359">
    <property type="term" value="F:ABC-type transporter activity"/>
    <property type="evidence" value="ECO:0007669"/>
    <property type="project" value="InterPro"/>
</dbReference>
<evidence type="ECO:0000259" key="6">
    <source>
        <dbReference type="Pfam" id="PF01061"/>
    </source>
</evidence>
<dbReference type="GO" id="GO:0016020">
    <property type="term" value="C:membrane"/>
    <property type="evidence" value="ECO:0007669"/>
    <property type="project" value="UniProtKB-SubCell"/>
</dbReference>
<evidence type="ECO:0000256" key="2">
    <source>
        <dbReference type="ARBA" id="ARBA00022692"/>
    </source>
</evidence>
<dbReference type="Pfam" id="PF01061">
    <property type="entry name" value="ABC2_membrane"/>
    <property type="match status" value="1"/>
</dbReference>
<name>A0A1H9R2U8_9ACTN</name>
<evidence type="ECO:0000313" key="7">
    <source>
        <dbReference type="EMBL" id="SER66303.1"/>
    </source>
</evidence>
<feature type="transmembrane region" description="Helical" evidence="5">
    <location>
        <begin position="31"/>
        <end position="54"/>
    </location>
</feature>
<dbReference type="EMBL" id="FOGZ01000005">
    <property type="protein sequence ID" value="SER66303.1"/>
    <property type="molecule type" value="Genomic_DNA"/>
</dbReference>
<comment type="subcellular location">
    <subcellularLocation>
        <location evidence="1">Membrane</location>
        <topology evidence="1">Multi-pass membrane protein</topology>
    </subcellularLocation>
</comment>
<proteinExistence type="predicted"/>
<feature type="transmembrane region" description="Helical" evidence="5">
    <location>
        <begin position="147"/>
        <end position="168"/>
    </location>
</feature>
<dbReference type="InterPro" id="IPR051784">
    <property type="entry name" value="Nod_factor_ABC_transporter"/>
</dbReference>
<evidence type="ECO:0000313" key="8">
    <source>
        <dbReference type="Proteomes" id="UP000198815"/>
    </source>
</evidence>
<evidence type="ECO:0000256" key="1">
    <source>
        <dbReference type="ARBA" id="ARBA00004141"/>
    </source>
</evidence>
<organism evidence="7 8">
    <name type="scientific">Propionibacterium cyclohexanicum</name>
    <dbReference type="NCBI Taxonomy" id="64702"/>
    <lineage>
        <taxon>Bacteria</taxon>
        <taxon>Bacillati</taxon>
        <taxon>Actinomycetota</taxon>
        <taxon>Actinomycetes</taxon>
        <taxon>Propionibacteriales</taxon>
        <taxon>Propionibacteriaceae</taxon>
        <taxon>Propionibacterium</taxon>
    </lineage>
</organism>
<sequence length="227" mass="23932">MLNLGAPLVYILSLGFGLGRQIPTPIDGLQYPVYVSTGAMVGTVVTLAGGFALWPVTLGFEGNQHFIAASHAPLSPWQISLGETLAVGVRILAQACFFAGLGAAFGLWSPIGAATQLPMTVLAGLALYTPLQALTARFPHAERHYSAIYRGFAAIFLLGGAFAPISLLPTSVQWFAWFSPVWHALLVNRALLGSPAPGLALHVVLLLIVTSVGSIGGCLGFRWRLAR</sequence>
<evidence type="ECO:0000256" key="5">
    <source>
        <dbReference type="SAM" id="Phobius"/>
    </source>
</evidence>
<gene>
    <name evidence="7" type="ORF">SAMN05443377_10563</name>
</gene>
<evidence type="ECO:0000256" key="3">
    <source>
        <dbReference type="ARBA" id="ARBA00022989"/>
    </source>
</evidence>
<keyword evidence="2 5" id="KW-0812">Transmembrane</keyword>
<evidence type="ECO:0000256" key="4">
    <source>
        <dbReference type="ARBA" id="ARBA00023136"/>
    </source>
</evidence>
<dbReference type="AlphaFoldDB" id="A0A1H9R2U8"/>
<dbReference type="Proteomes" id="UP000198815">
    <property type="component" value="Unassembled WGS sequence"/>
</dbReference>
<dbReference type="STRING" id="64702.SAMN05443377_10563"/>
<keyword evidence="4 5" id="KW-0472">Membrane</keyword>
<feature type="transmembrane region" description="Helical" evidence="5">
    <location>
        <begin position="117"/>
        <end position="135"/>
    </location>
</feature>
<dbReference type="InterPro" id="IPR013525">
    <property type="entry name" value="ABC2_TM"/>
</dbReference>
<dbReference type="PANTHER" id="PTHR43229">
    <property type="entry name" value="NODULATION PROTEIN J"/>
    <property type="match status" value="1"/>
</dbReference>
<keyword evidence="3 5" id="KW-1133">Transmembrane helix</keyword>
<keyword evidence="8" id="KW-1185">Reference proteome</keyword>
<feature type="domain" description="ABC-2 type transporter transmembrane" evidence="6">
    <location>
        <begin position="3"/>
        <end position="185"/>
    </location>
</feature>
<feature type="transmembrane region" description="Helical" evidence="5">
    <location>
        <begin position="199"/>
        <end position="223"/>
    </location>
</feature>
<accession>A0A1H9R2U8</accession>
<protein>
    <submittedName>
        <fullName evidence="7">ABC-2 type transporter</fullName>
    </submittedName>
</protein>
<dbReference type="PANTHER" id="PTHR43229:SF3">
    <property type="entry name" value="ABC-TYPE MULTIDRUG TRANSPORT SYSTEM, PERMEASE COMPONENT"/>
    <property type="match status" value="1"/>
</dbReference>
<reference evidence="7 8" key="1">
    <citation type="submission" date="2016-10" db="EMBL/GenBank/DDBJ databases">
        <authorList>
            <person name="de Groot N.N."/>
        </authorList>
    </citation>
    <scope>NUCLEOTIDE SEQUENCE [LARGE SCALE GENOMIC DNA]</scope>
    <source>
        <strain evidence="7 8">DSM 16859</strain>
    </source>
</reference>